<dbReference type="Pfam" id="PF00005">
    <property type="entry name" value="ABC_tran"/>
    <property type="match status" value="1"/>
</dbReference>
<dbReference type="GO" id="GO:0140359">
    <property type="term" value="F:ABC-type transporter activity"/>
    <property type="evidence" value="ECO:0007669"/>
    <property type="project" value="InterPro"/>
</dbReference>
<accession>A0AAW0GJN3</accession>
<dbReference type="Proteomes" id="UP001385951">
    <property type="component" value="Unassembled WGS sequence"/>
</dbReference>
<feature type="compositionally biased region" description="Basic residues" evidence="10">
    <location>
        <begin position="1110"/>
        <end position="1124"/>
    </location>
</feature>
<comment type="subcellular location">
    <subcellularLocation>
        <location evidence="1">Membrane</location>
        <topology evidence="1">Multi-pass membrane protein</topology>
    </subcellularLocation>
</comment>
<dbReference type="PANTHER" id="PTHR24221">
    <property type="entry name" value="ATP-BINDING CASSETTE SUB-FAMILY B"/>
    <property type="match status" value="1"/>
</dbReference>
<dbReference type="Pfam" id="PF00664">
    <property type="entry name" value="ABC_membrane"/>
    <property type="match status" value="1"/>
</dbReference>
<feature type="transmembrane region" description="Helical" evidence="11">
    <location>
        <begin position="59"/>
        <end position="84"/>
    </location>
</feature>
<organism evidence="14 15">
    <name type="scientific">Cerrena zonata</name>
    <dbReference type="NCBI Taxonomy" id="2478898"/>
    <lineage>
        <taxon>Eukaryota</taxon>
        <taxon>Fungi</taxon>
        <taxon>Dikarya</taxon>
        <taxon>Basidiomycota</taxon>
        <taxon>Agaricomycotina</taxon>
        <taxon>Agaricomycetes</taxon>
        <taxon>Polyporales</taxon>
        <taxon>Cerrenaceae</taxon>
        <taxon>Cerrena</taxon>
    </lineage>
</organism>
<dbReference type="GO" id="GO:0016020">
    <property type="term" value="C:membrane"/>
    <property type="evidence" value="ECO:0007669"/>
    <property type="project" value="UniProtKB-SubCell"/>
</dbReference>
<feature type="transmembrane region" description="Helical" evidence="11">
    <location>
        <begin position="418"/>
        <end position="437"/>
    </location>
</feature>
<feature type="transmembrane region" description="Helical" evidence="11">
    <location>
        <begin position="528"/>
        <end position="550"/>
    </location>
</feature>
<reference evidence="14 15" key="1">
    <citation type="submission" date="2022-09" db="EMBL/GenBank/DDBJ databases">
        <authorList>
            <person name="Palmer J.M."/>
        </authorList>
    </citation>
    <scope>NUCLEOTIDE SEQUENCE [LARGE SCALE GENOMIC DNA]</scope>
    <source>
        <strain evidence="14 15">DSM 7382</strain>
    </source>
</reference>
<feature type="region of interest" description="Disordered" evidence="10">
    <location>
        <begin position="921"/>
        <end position="1124"/>
    </location>
</feature>
<dbReference type="InterPro" id="IPR003593">
    <property type="entry name" value="AAA+_ATPase"/>
</dbReference>
<proteinExistence type="inferred from homology"/>
<dbReference type="GO" id="GO:0016887">
    <property type="term" value="F:ATP hydrolysis activity"/>
    <property type="evidence" value="ECO:0007669"/>
    <property type="project" value="InterPro"/>
</dbReference>
<evidence type="ECO:0000256" key="4">
    <source>
        <dbReference type="ARBA" id="ARBA00022741"/>
    </source>
</evidence>
<dbReference type="InterPro" id="IPR003439">
    <property type="entry name" value="ABC_transporter-like_ATP-bd"/>
</dbReference>
<keyword evidence="5" id="KW-0496">Mitochondrion</keyword>
<feature type="compositionally biased region" description="Polar residues" evidence="10">
    <location>
        <begin position="1050"/>
        <end position="1064"/>
    </location>
</feature>
<feature type="transmembrane region" description="Helical" evidence="11">
    <location>
        <begin position="12"/>
        <end position="32"/>
    </location>
</feature>
<feature type="domain" description="ABC transporter" evidence="12">
    <location>
        <begin position="622"/>
        <end position="858"/>
    </location>
</feature>
<evidence type="ECO:0000256" key="8">
    <source>
        <dbReference type="ARBA" id="ARBA00023136"/>
    </source>
</evidence>
<keyword evidence="15" id="KW-1185">Reference proteome</keyword>
<feature type="region of interest" description="Disordered" evidence="10">
    <location>
        <begin position="233"/>
        <end position="276"/>
    </location>
</feature>
<feature type="compositionally biased region" description="Low complexity" evidence="10">
    <location>
        <begin position="237"/>
        <end position="255"/>
    </location>
</feature>
<evidence type="ECO:0000256" key="2">
    <source>
        <dbReference type="ARBA" id="ARBA00022448"/>
    </source>
</evidence>
<comment type="similarity">
    <text evidence="9">Belongs to the ABC transporter superfamily. ABCB family. Heavy Metal importer (TC 3.A.1.210) subfamily.</text>
</comment>
<evidence type="ECO:0000256" key="7">
    <source>
        <dbReference type="ARBA" id="ARBA00022989"/>
    </source>
</evidence>
<dbReference type="InterPro" id="IPR011527">
    <property type="entry name" value="ABC1_TM_dom"/>
</dbReference>
<sequence length="1124" mass="122531">MALPAVTTTILPFFILRVVSPALVLLSTLLIIPARPSPPQSPSPITSVVVATRTPRRAVILALLSLLSLTYLSDGIVFIVFVVFHKSWPSLTGTEIGALEGVIAFAGLAALGTWKDVHGVDVWNSKRLKLGLGGSLVLDIALVVLYGLTFQNPLSISWLLYLAVLAFRVLLLVPLLFAITHPHVAYLAAESEDAENATDSSLLLPSSEGAATSAGLSTHTAEASKYGTFRHSRSLFPSASSPTTRTPTPAPSASRVPQPKRKAVPEDPKDEVNPDPSWSELYGRLKRITPYLWPSKSRGLQFLAFLCVLLVVVGRVVNVLTPVSLARVVQIFEQGTKTSPWPYLLGYVGLRFLQGTGGLAALRDLLWIPVMQYSDREMSQLSFTHLLHLSFAFHTRRKTGEILRILDRGAAINQTLEIILFNIIPTFFDIIIALIMFSIYFEWVLSFVIFIVMFAYIASSVILTRWRTKIRRQMNERDIVTRGIHTDCLLNYETVKYFGGEEHELGRYRDSINQYQTLEYRVMAALNLLNLVQNFIITLGLLVGSMLVGYRVSTGEAEAYDFVWFITYLAQLYGPLNMLGYIYRSVNQSLVDTEKLLKLLNEPTEINDRPGAPDLIVEDGEIEFDNVNFSYDGRNTALKGVSFRVPKHSSVALVGESGSGKSTILRLLYRFYDLKEGEGRILIDGKDIRDVTQASLRKAIGVVPQDPVLFNHSIAYNIGYGKFGASRDEIEAAAGAAQLHDRIMSFPDGYETKVGERGIRLSGGEKQRVAIARTMLKNPPILLLDEATSALDTSTEKDIQKALLHLQEGRSSLSIAHRLSTIATADLIIVLKDGQIVEQGTHSELLALDGMFASMWADQVSSSDGASSHKKDITGYSMNEEHTKTEQDTAEFAPLENAQVTTGAAESTDADGQQAEEITIEPTAEVSEAAPNAPAEETESAAPVAFPSSDSGPEIATATVFPASTSTPISFPVSDSPRPAPIAFPGSVDDTASQHAPSLADRATSPGVTFQNVATPPRTGTPDVEQDGKRRRTLSTQGMQRLARRISLSGRRQGSTSNILTSAIQGLKREGTSTSKDTDSAKGSDSIRASTDAPRDSPAGSLQGDVTKSPKLKKKEKKRKSTIG</sequence>
<keyword evidence="7 11" id="KW-1133">Transmembrane helix</keyword>
<comment type="caution">
    <text evidence="14">The sequence shown here is derived from an EMBL/GenBank/DDBJ whole genome shotgun (WGS) entry which is preliminary data.</text>
</comment>
<feature type="transmembrane region" description="Helical" evidence="11">
    <location>
        <begin position="302"/>
        <end position="321"/>
    </location>
</feature>
<feature type="compositionally biased region" description="Low complexity" evidence="10">
    <location>
        <begin position="924"/>
        <end position="945"/>
    </location>
</feature>
<dbReference type="SUPFAM" id="SSF90123">
    <property type="entry name" value="ABC transporter transmembrane region"/>
    <property type="match status" value="1"/>
</dbReference>
<evidence type="ECO:0000256" key="1">
    <source>
        <dbReference type="ARBA" id="ARBA00004141"/>
    </source>
</evidence>
<feature type="domain" description="ABC transmembrane type-1" evidence="13">
    <location>
        <begin position="305"/>
        <end position="588"/>
    </location>
</feature>
<dbReference type="InterPro" id="IPR017871">
    <property type="entry name" value="ABC_transporter-like_CS"/>
</dbReference>
<dbReference type="GO" id="GO:0005524">
    <property type="term" value="F:ATP binding"/>
    <property type="evidence" value="ECO:0007669"/>
    <property type="project" value="UniProtKB-KW"/>
</dbReference>
<dbReference type="InterPro" id="IPR027417">
    <property type="entry name" value="P-loop_NTPase"/>
</dbReference>
<feature type="compositionally biased region" description="Basic and acidic residues" evidence="10">
    <location>
        <begin position="1067"/>
        <end position="1082"/>
    </location>
</feature>
<name>A0AAW0GJN3_9APHY</name>
<feature type="transmembrane region" description="Helical" evidence="11">
    <location>
        <begin position="96"/>
        <end position="114"/>
    </location>
</feature>
<dbReference type="InterPro" id="IPR036640">
    <property type="entry name" value="ABC1_TM_sf"/>
</dbReference>
<evidence type="ECO:0000256" key="3">
    <source>
        <dbReference type="ARBA" id="ARBA00022692"/>
    </source>
</evidence>
<evidence type="ECO:0000256" key="10">
    <source>
        <dbReference type="SAM" id="MobiDB-lite"/>
    </source>
</evidence>
<protein>
    <submittedName>
        <fullName evidence="14">Uncharacterized protein</fullName>
    </submittedName>
</protein>
<dbReference type="InterPro" id="IPR039421">
    <property type="entry name" value="Type_1_exporter"/>
</dbReference>
<dbReference type="EMBL" id="JASBNA010000004">
    <property type="protein sequence ID" value="KAK7692857.1"/>
    <property type="molecule type" value="Genomic_DNA"/>
</dbReference>
<feature type="compositionally biased region" description="Basic and acidic residues" evidence="10">
    <location>
        <begin position="263"/>
        <end position="272"/>
    </location>
</feature>
<gene>
    <name evidence="14" type="ORF">QCA50_004492</name>
</gene>
<feature type="transmembrane region" description="Helical" evidence="11">
    <location>
        <begin position="156"/>
        <end position="179"/>
    </location>
</feature>
<keyword evidence="2" id="KW-0813">Transport</keyword>
<evidence type="ECO:0000259" key="12">
    <source>
        <dbReference type="PROSITE" id="PS50893"/>
    </source>
</evidence>
<evidence type="ECO:0000256" key="11">
    <source>
        <dbReference type="SAM" id="Phobius"/>
    </source>
</evidence>
<evidence type="ECO:0000256" key="5">
    <source>
        <dbReference type="ARBA" id="ARBA00022792"/>
    </source>
</evidence>
<dbReference type="SMART" id="SM00382">
    <property type="entry name" value="AAA"/>
    <property type="match status" value="1"/>
</dbReference>
<keyword evidence="5" id="KW-0999">Mitochondrion inner membrane</keyword>
<dbReference type="PROSITE" id="PS50893">
    <property type="entry name" value="ABC_TRANSPORTER_2"/>
    <property type="match status" value="1"/>
</dbReference>
<keyword evidence="8 11" id="KW-0472">Membrane</keyword>
<feature type="transmembrane region" description="Helical" evidence="11">
    <location>
        <begin position="130"/>
        <end position="150"/>
    </location>
</feature>
<feature type="transmembrane region" description="Helical" evidence="11">
    <location>
        <begin position="443"/>
        <end position="464"/>
    </location>
</feature>
<keyword evidence="4" id="KW-0547">Nucleotide-binding</keyword>
<evidence type="ECO:0000256" key="6">
    <source>
        <dbReference type="ARBA" id="ARBA00022840"/>
    </source>
</evidence>
<dbReference type="PROSITE" id="PS00211">
    <property type="entry name" value="ABC_TRANSPORTER_1"/>
    <property type="match status" value="1"/>
</dbReference>
<dbReference type="FunFam" id="3.40.50.300:FF:000186">
    <property type="entry name" value="ATP-binding cassette sub-family B member 7, mitochondrial"/>
    <property type="match status" value="1"/>
</dbReference>
<dbReference type="SUPFAM" id="SSF52540">
    <property type="entry name" value="P-loop containing nucleoside triphosphate hydrolases"/>
    <property type="match status" value="1"/>
</dbReference>
<evidence type="ECO:0000256" key="9">
    <source>
        <dbReference type="ARBA" id="ARBA00024363"/>
    </source>
</evidence>
<dbReference type="PANTHER" id="PTHR24221:SF648">
    <property type="entry name" value="ABC-TYPE TRANSPORTER ATR1"/>
    <property type="match status" value="1"/>
</dbReference>
<keyword evidence="3 11" id="KW-0812">Transmembrane</keyword>
<dbReference type="Gene3D" id="3.40.50.300">
    <property type="entry name" value="P-loop containing nucleotide triphosphate hydrolases"/>
    <property type="match status" value="1"/>
</dbReference>
<dbReference type="CDD" id="cd18583">
    <property type="entry name" value="ABC_6TM_HMT1"/>
    <property type="match status" value="1"/>
</dbReference>
<evidence type="ECO:0000259" key="13">
    <source>
        <dbReference type="PROSITE" id="PS50929"/>
    </source>
</evidence>
<evidence type="ECO:0000313" key="14">
    <source>
        <dbReference type="EMBL" id="KAK7692857.1"/>
    </source>
</evidence>
<dbReference type="PROSITE" id="PS50929">
    <property type="entry name" value="ABC_TM1F"/>
    <property type="match status" value="1"/>
</dbReference>
<dbReference type="AlphaFoldDB" id="A0AAW0GJN3"/>
<dbReference type="Gene3D" id="1.20.1560.10">
    <property type="entry name" value="ABC transporter type 1, transmembrane domain"/>
    <property type="match status" value="1"/>
</dbReference>
<evidence type="ECO:0000313" key="15">
    <source>
        <dbReference type="Proteomes" id="UP001385951"/>
    </source>
</evidence>
<keyword evidence="6" id="KW-0067">ATP-binding</keyword>
<dbReference type="GO" id="GO:0000041">
    <property type="term" value="P:transition metal ion transport"/>
    <property type="evidence" value="ECO:0007669"/>
    <property type="project" value="UniProtKB-ARBA"/>
</dbReference>